<keyword evidence="2" id="KW-0378">Hydrolase</keyword>
<dbReference type="Pfam" id="PF00331">
    <property type="entry name" value="Glyco_hydro_10"/>
    <property type="match status" value="1"/>
</dbReference>
<evidence type="ECO:0000256" key="3">
    <source>
        <dbReference type="ARBA" id="ARBA00023277"/>
    </source>
</evidence>
<dbReference type="Gene3D" id="3.20.20.80">
    <property type="entry name" value="Glycosidases"/>
    <property type="match status" value="1"/>
</dbReference>
<sequence length="613" mass="69880">MEQDILIMGTGGLGAITSSPKEHIQIESFPGARFQHFTDMLKKDKANKKNGKLEREFKFGHEPGAYSSENLVPLASSEMTYTPTANKNPPNRWYTVGVNTVVMNDSSSCFSGDTCLKTVGRDKTWKILYYRASYDLFEPGYTYMFNVFIKLLSSDLELIEIVALSKSWYKDPSCHNNVTDKIAFSYVDFFLKVTTPTDFILDAASLVKVDYPNWKVTATNNIASHRMGTISVNINMTSYLDPSKLEIQVKQTRRHFPFGVAVNAKVIGGNDSDTYVQRYRTWVENRVTWIVFINAAKWKPMEWAKRDDTDEKFQIPDRALDWLESKNIKSRGHALHWNKFQSTPLWVSHQVNRTAEIERRTHYAVDHFKGRFQHWDVINEFTVSRLYQNWLGREDVLEYVFGEVHILDPDVKLFSNEWGNLQSSLHFSDTVNVILRLKKQNLIDGIGLQSHFHPIGDTLDMELIKRRLEIFAGLGIPIWITEMTISHDDPVIRGNLLADCMTLFYSTPAVHGILLWDFAPVNNTDMLPCALASPNVTNNAAGDKYDETLANWTTETTLSGNSTLSTKAFFGTYDITAFYNGYELVKSTNVILTPDENVLNLNVNVELSASLTQ</sequence>
<dbReference type="PROSITE" id="PS51760">
    <property type="entry name" value="GH10_2"/>
    <property type="match status" value="1"/>
</dbReference>
<dbReference type="InterPro" id="IPR044846">
    <property type="entry name" value="GH10"/>
</dbReference>
<evidence type="ECO:0000256" key="2">
    <source>
        <dbReference type="ARBA" id="ARBA00022801"/>
    </source>
</evidence>
<gene>
    <name evidence="6" type="ORF">LSH36_337g05023</name>
</gene>
<dbReference type="InterPro" id="IPR017853">
    <property type="entry name" value="GH"/>
</dbReference>
<dbReference type="PANTHER" id="PTHR31490:SF1">
    <property type="entry name" value="ENDO-1,4-BETA-XYLANASE 1"/>
    <property type="match status" value="1"/>
</dbReference>
<dbReference type="GO" id="GO:0031176">
    <property type="term" value="F:endo-1,4-beta-xylanase activity"/>
    <property type="evidence" value="ECO:0007669"/>
    <property type="project" value="UniProtKB-ARBA"/>
</dbReference>
<dbReference type="SUPFAM" id="SSF51445">
    <property type="entry name" value="(Trans)glycosidases"/>
    <property type="match status" value="1"/>
</dbReference>
<evidence type="ECO:0000256" key="1">
    <source>
        <dbReference type="ARBA" id="ARBA00007495"/>
    </source>
</evidence>
<dbReference type="PANTHER" id="PTHR31490">
    <property type="entry name" value="GLYCOSYL HYDROLASE"/>
    <property type="match status" value="1"/>
</dbReference>
<evidence type="ECO:0000313" key="6">
    <source>
        <dbReference type="EMBL" id="KAK2152218.1"/>
    </source>
</evidence>
<proteinExistence type="inferred from homology"/>
<comment type="similarity">
    <text evidence="1">Belongs to the glycosyl hydrolase 10 (cellulase F) family.</text>
</comment>
<keyword evidence="7" id="KW-1185">Reference proteome</keyword>
<evidence type="ECO:0000256" key="4">
    <source>
        <dbReference type="ARBA" id="ARBA00023326"/>
    </source>
</evidence>
<dbReference type="Proteomes" id="UP001208570">
    <property type="component" value="Unassembled WGS sequence"/>
</dbReference>
<feature type="domain" description="GH10" evidence="5">
    <location>
        <begin position="243"/>
        <end position="548"/>
    </location>
</feature>
<evidence type="ECO:0000313" key="7">
    <source>
        <dbReference type="Proteomes" id="UP001208570"/>
    </source>
</evidence>
<accession>A0AAD9JGH3</accession>
<keyword evidence="3" id="KW-0119">Carbohydrate metabolism</keyword>
<organism evidence="6 7">
    <name type="scientific">Paralvinella palmiformis</name>
    <dbReference type="NCBI Taxonomy" id="53620"/>
    <lineage>
        <taxon>Eukaryota</taxon>
        <taxon>Metazoa</taxon>
        <taxon>Spiralia</taxon>
        <taxon>Lophotrochozoa</taxon>
        <taxon>Annelida</taxon>
        <taxon>Polychaeta</taxon>
        <taxon>Sedentaria</taxon>
        <taxon>Canalipalpata</taxon>
        <taxon>Terebellida</taxon>
        <taxon>Terebelliformia</taxon>
        <taxon>Alvinellidae</taxon>
        <taxon>Paralvinella</taxon>
    </lineage>
</organism>
<dbReference type="GO" id="GO:0000272">
    <property type="term" value="P:polysaccharide catabolic process"/>
    <property type="evidence" value="ECO:0007669"/>
    <property type="project" value="UniProtKB-KW"/>
</dbReference>
<protein>
    <recommendedName>
        <fullName evidence="5">GH10 domain-containing protein</fullName>
    </recommendedName>
</protein>
<evidence type="ECO:0000259" key="5">
    <source>
        <dbReference type="PROSITE" id="PS51760"/>
    </source>
</evidence>
<keyword evidence="4" id="KW-0624">Polysaccharide degradation</keyword>
<dbReference type="SMART" id="SM00633">
    <property type="entry name" value="Glyco_10"/>
    <property type="match status" value="1"/>
</dbReference>
<dbReference type="AlphaFoldDB" id="A0AAD9JGH3"/>
<reference evidence="6" key="1">
    <citation type="journal article" date="2023" name="Mol. Biol. Evol.">
        <title>Third-Generation Sequencing Reveals the Adaptive Role of the Epigenome in Three Deep-Sea Polychaetes.</title>
        <authorList>
            <person name="Perez M."/>
            <person name="Aroh O."/>
            <person name="Sun Y."/>
            <person name="Lan Y."/>
            <person name="Juniper S.K."/>
            <person name="Young C.R."/>
            <person name="Angers B."/>
            <person name="Qian P.Y."/>
        </authorList>
    </citation>
    <scope>NUCLEOTIDE SEQUENCE</scope>
    <source>
        <strain evidence="6">P08H-3</strain>
    </source>
</reference>
<dbReference type="InterPro" id="IPR001000">
    <property type="entry name" value="GH10_dom"/>
</dbReference>
<dbReference type="EMBL" id="JAODUP010000337">
    <property type="protein sequence ID" value="KAK2152218.1"/>
    <property type="molecule type" value="Genomic_DNA"/>
</dbReference>
<comment type="caution">
    <text evidence="6">The sequence shown here is derived from an EMBL/GenBank/DDBJ whole genome shotgun (WGS) entry which is preliminary data.</text>
</comment>
<dbReference type="Gene3D" id="2.60.120.260">
    <property type="entry name" value="Galactose-binding domain-like"/>
    <property type="match status" value="1"/>
</dbReference>
<name>A0AAD9JGH3_9ANNE</name>